<reference evidence="2" key="2">
    <citation type="submission" date="2022-10" db="EMBL/GenBank/DDBJ databases">
        <authorList>
            <person name="Ngo T.-E."/>
        </authorList>
    </citation>
    <scope>NUCLEOTIDE SEQUENCE</scope>
    <source>
        <strain evidence="2">JHB</strain>
    </source>
</reference>
<sequence>MKRVAIFFMSLMAALVLIATPAHASIQAGIIELCSPGPVVTANKDTSTFKEVLFAEPFPEGSNVIVIPMVQTFNGADTPGVRIADVTINGFKLKMNELVRGGPKQALSDGGHKQETIGWMAVGF</sequence>
<protein>
    <submittedName>
        <fullName evidence="2">Uncharacterized protein</fullName>
    </submittedName>
</protein>
<name>A0A1D9GC26_MOOP1</name>
<accession>A0A1D9GC26</accession>
<keyword evidence="1" id="KW-0732">Signal</keyword>
<dbReference type="Proteomes" id="UP000176944">
    <property type="component" value="Chromosome"/>
</dbReference>
<evidence type="ECO:0000313" key="2">
    <source>
        <dbReference type="EMBL" id="AOY84920.2"/>
    </source>
</evidence>
<gene>
    <name evidence="2" type="ORF">BJP36_27640</name>
</gene>
<proteinExistence type="predicted"/>
<reference evidence="2" key="1">
    <citation type="journal article" date="2017" name="Proc. Natl. Acad. Sci. U.S.A.">
        <title>Comparative genomics uncovers the prolific and distinctive metabolic potential of the cyanobacterial genus Moorea.</title>
        <authorList>
            <person name="Leao T."/>
            <person name="Castelao G."/>
            <person name="Korobeynikov A."/>
            <person name="Monroe E.A."/>
            <person name="Podell S."/>
            <person name="Glukhov E."/>
            <person name="Allen E.E."/>
            <person name="Gerwick W.H."/>
            <person name="Gerwick L."/>
        </authorList>
    </citation>
    <scope>NUCLEOTIDE SEQUENCE</scope>
    <source>
        <strain evidence="2">JHB</strain>
    </source>
</reference>
<dbReference type="AlphaFoldDB" id="A0A1D9GC26"/>
<feature type="signal peptide" evidence="1">
    <location>
        <begin position="1"/>
        <end position="24"/>
    </location>
</feature>
<organism evidence="2">
    <name type="scientific">Moorena producens (strain JHB)</name>
    <dbReference type="NCBI Taxonomy" id="1454205"/>
    <lineage>
        <taxon>Bacteria</taxon>
        <taxon>Bacillati</taxon>
        <taxon>Cyanobacteriota</taxon>
        <taxon>Cyanophyceae</taxon>
        <taxon>Coleofasciculales</taxon>
        <taxon>Coleofasciculaceae</taxon>
        <taxon>Moorena</taxon>
    </lineage>
</organism>
<feature type="chain" id="PRO_5039341567" evidence="1">
    <location>
        <begin position="25"/>
        <end position="124"/>
    </location>
</feature>
<dbReference type="EMBL" id="CP017708">
    <property type="protein sequence ID" value="AOY84920.2"/>
    <property type="molecule type" value="Genomic_DNA"/>
</dbReference>
<evidence type="ECO:0000256" key="1">
    <source>
        <dbReference type="SAM" id="SignalP"/>
    </source>
</evidence>